<feature type="transmembrane region" description="Helical" evidence="6">
    <location>
        <begin position="102"/>
        <end position="122"/>
    </location>
</feature>
<evidence type="ECO:0000256" key="6">
    <source>
        <dbReference type="SAM" id="Phobius"/>
    </source>
</evidence>
<comment type="subcellular location">
    <subcellularLocation>
        <location evidence="1">Membrane</location>
        <topology evidence="1">Multi-pass membrane protein</topology>
    </subcellularLocation>
</comment>
<dbReference type="GO" id="GO:0016020">
    <property type="term" value="C:membrane"/>
    <property type="evidence" value="ECO:0007669"/>
    <property type="project" value="UniProtKB-SubCell"/>
</dbReference>
<comment type="similarity">
    <text evidence="2">Belongs to the TspO/BZRP family.</text>
</comment>
<evidence type="ECO:0000256" key="3">
    <source>
        <dbReference type="ARBA" id="ARBA00022692"/>
    </source>
</evidence>
<evidence type="ECO:0000256" key="4">
    <source>
        <dbReference type="ARBA" id="ARBA00022989"/>
    </source>
</evidence>
<keyword evidence="3 6" id="KW-0812">Transmembrane</keyword>
<protein>
    <submittedName>
        <fullName evidence="7">Tryptophan-rich sensory protein</fullName>
    </submittedName>
</protein>
<reference evidence="7" key="2">
    <citation type="journal article" date="2021" name="PeerJ">
        <title>Extensive microbial diversity within the chicken gut microbiome revealed by metagenomics and culture.</title>
        <authorList>
            <person name="Gilroy R."/>
            <person name="Ravi A."/>
            <person name="Getino M."/>
            <person name="Pursley I."/>
            <person name="Horton D.L."/>
            <person name="Alikhan N.F."/>
            <person name="Baker D."/>
            <person name="Gharbi K."/>
            <person name="Hall N."/>
            <person name="Watson M."/>
            <person name="Adriaenssens E.M."/>
            <person name="Foster-Nyarko E."/>
            <person name="Jarju S."/>
            <person name="Secka A."/>
            <person name="Antonio M."/>
            <person name="Oren A."/>
            <person name="Chaudhuri R.R."/>
            <person name="La Ragione R."/>
            <person name="Hildebrand F."/>
            <person name="Pallen M.J."/>
        </authorList>
    </citation>
    <scope>NUCLEOTIDE SEQUENCE</scope>
    <source>
        <strain evidence="7">ChiHecec3B27-6122</strain>
    </source>
</reference>
<reference evidence="7" key="1">
    <citation type="submission" date="2020-10" db="EMBL/GenBank/DDBJ databases">
        <authorList>
            <person name="Gilroy R."/>
        </authorList>
    </citation>
    <scope>NUCLEOTIDE SEQUENCE</scope>
    <source>
        <strain evidence="7">ChiHecec3B27-6122</strain>
    </source>
</reference>
<dbReference type="EMBL" id="DVJS01000125">
    <property type="protein sequence ID" value="HIS97329.1"/>
    <property type="molecule type" value="Genomic_DNA"/>
</dbReference>
<dbReference type="GO" id="GO:0033013">
    <property type="term" value="P:tetrapyrrole metabolic process"/>
    <property type="evidence" value="ECO:0007669"/>
    <property type="project" value="UniProtKB-ARBA"/>
</dbReference>
<comment type="caution">
    <text evidence="7">The sequence shown here is derived from an EMBL/GenBank/DDBJ whole genome shotgun (WGS) entry which is preliminary data.</text>
</comment>
<accession>A0A9D1K8G9</accession>
<dbReference type="Gene3D" id="1.20.1260.100">
    <property type="entry name" value="TspO/MBR protein"/>
    <property type="match status" value="1"/>
</dbReference>
<dbReference type="PANTHER" id="PTHR10057">
    <property type="entry name" value="PERIPHERAL-TYPE BENZODIAZEPINE RECEPTOR"/>
    <property type="match status" value="1"/>
</dbReference>
<dbReference type="InterPro" id="IPR004307">
    <property type="entry name" value="TspO_MBR"/>
</dbReference>
<dbReference type="PANTHER" id="PTHR10057:SF0">
    <property type="entry name" value="TRANSLOCATOR PROTEIN"/>
    <property type="match status" value="1"/>
</dbReference>
<dbReference type="CDD" id="cd15904">
    <property type="entry name" value="TSPO_MBR"/>
    <property type="match status" value="1"/>
</dbReference>
<feature type="transmembrane region" description="Helical" evidence="6">
    <location>
        <begin position="46"/>
        <end position="66"/>
    </location>
</feature>
<dbReference type="AlphaFoldDB" id="A0A9D1K8G9"/>
<evidence type="ECO:0000256" key="1">
    <source>
        <dbReference type="ARBA" id="ARBA00004141"/>
    </source>
</evidence>
<sequence length="155" mass="17131">MKKKSWYFVYPAIAVGAGALSGFLTRRAMKEVFPLLDKPPLTPPPVVFPIVWTALYILMGVGMAMVKNTGTLGSRTSERLWWAQLAVNFIWTLVFFPAQAFLAALALLVLLFGLVVAMTAAFGKISRPAALMQIPYILWLLVAGYLNAGIWLLNR</sequence>
<organism evidence="7 8">
    <name type="scientific">Candidatus Scatomorpha pullistercoris</name>
    <dbReference type="NCBI Taxonomy" id="2840929"/>
    <lineage>
        <taxon>Bacteria</taxon>
        <taxon>Bacillati</taxon>
        <taxon>Bacillota</taxon>
        <taxon>Clostridia</taxon>
        <taxon>Eubacteriales</taxon>
        <taxon>Candidatus Scatomorpha</taxon>
    </lineage>
</organism>
<evidence type="ECO:0000256" key="2">
    <source>
        <dbReference type="ARBA" id="ARBA00007524"/>
    </source>
</evidence>
<evidence type="ECO:0000256" key="5">
    <source>
        <dbReference type="ARBA" id="ARBA00023136"/>
    </source>
</evidence>
<feature type="transmembrane region" description="Helical" evidence="6">
    <location>
        <begin position="134"/>
        <end position="153"/>
    </location>
</feature>
<evidence type="ECO:0000313" key="8">
    <source>
        <dbReference type="Proteomes" id="UP000886876"/>
    </source>
</evidence>
<dbReference type="FunFam" id="1.20.1260.100:FF:000001">
    <property type="entry name" value="translocator protein 2"/>
    <property type="match status" value="1"/>
</dbReference>
<gene>
    <name evidence="7" type="ORF">IAD42_05070</name>
</gene>
<dbReference type="Proteomes" id="UP000886876">
    <property type="component" value="Unassembled WGS sequence"/>
</dbReference>
<dbReference type="PIRSF" id="PIRSF005859">
    <property type="entry name" value="PBR"/>
    <property type="match status" value="1"/>
</dbReference>
<keyword evidence="4 6" id="KW-1133">Transmembrane helix</keyword>
<name>A0A9D1K8G9_9FIRM</name>
<evidence type="ECO:0000313" key="7">
    <source>
        <dbReference type="EMBL" id="HIS97329.1"/>
    </source>
</evidence>
<dbReference type="Pfam" id="PF03073">
    <property type="entry name" value="TspO_MBR"/>
    <property type="match status" value="1"/>
</dbReference>
<proteinExistence type="inferred from homology"/>
<feature type="transmembrane region" description="Helical" evidence="6">
    <location>
        <begin position="7"/>
        <end position="26"/>
    </location>
</feature>
<dbReference type="InterPro" id="IPR038330">
    <property type="entry name" value="TspO/MBR-related_sf"/>
</dbReference>
<keyword evidence="5 6" id="KW-0472">Membrane</keyword>